<dbReference type="AlphaFoldDB" id="A0AAV7L952"/>
<accession>A0AAV7L952</accession>
<gene>
    <name evidence="1" type="ORF">NDU88_000082</name>
</gene>
<organism evidence="1 2">
    <name type="scientific">Pleurodeles waltl</name>
    <name type="common">Iberian ribbed newt</name>
    <dbReference type="NCBI Taxonomy" id="8319"/>
    <lineage>
        <taxon>Eukaryota</taxon>
        <taxon>Metazoa</taxon>
        <taxon>Chordata</taxon>
        <taxon>Craniata</taxon>
        <taxon>Vertebrata</taxon>
        <taxon>Euteleostomi</taxon>
        <taxon>Amphibia</taxon>
        <taxon>Batrachia</taxon>
        <taxon>Caudata</taxon>
        <taxon>Salamandroidea</taxon>
        <taxon>Salamandridae</taxon>
        <taxon>Pleurodelinae</taxon>
        <taxon>Pleurodeles</taxon>
    </lineage>
</organism>
<dbReference type="Proteomes" id="UP001066276">
    <property type="component" value="Chromosome 11"/>
</dbReference>
<keyword evidence="2" id="KW-1185">Reference proteome</keyword>
<evidence type="ECO:0000313" key="2">
    <source>
        <dbReference type="Proteomes" id="UP001066276"/>
    </source>
</evidence>
<protein>
    <submittedName>
        <fullName evidence="1">Uncharacterized protein</fullName>
    </submittedName>
</protein>
<evidence type="ECO:0000313" key="1">
    <source>
        <dbReference type="EMBL" id="KAJ1086882.1"/>
    </source>
</evidence>
<reference evidence="1" key="1">
    <citation type="journal article" date="2022" name="bioRxiv">
        <title>Sequencing and chromosome-scale assembly of the giantPleurodeles waltlgenome.</title>
        <authorList>
            <person name="Brown T."/>
            <person name="Elewa A."/>
            <person name="Iarovenko S."/>
            <person name="Subramanian E."/>
            <person name="Araus A.J."/>
            <person name="Petzold A."/>
            <person name="Susuki M."/>
            <person name="Suzuki K.-i.T."/>
            <person name="Hayashi T."/>
            <person name="Toyoda A."/>
            <person name="Oliveira C."/>
            <person name="Osipova E."/>
            <person name="Leigh N.D."/>
            <person name="Simon A."/>
            <person name="Yun M.H."/>
        </authorList>
    </citation>
    <scope>NUCLEOTIDE SEQUENCE</scope>
    <source>
        <strain evidence="1">20211129_DDA</strain>
        <tissue evidence="1">Liver</tissue>
    </source>
</reference>
<proteinExistence type="predicted"/>
<name>A0AAV7L952_PLEWA</name>
<sequence length="269" mass="28973">MVNTHCPKALRRAHAWGEESRWPAGFTTGAWCTPVLPARQCSISVDGDLLCTPQVIVDSYCPKALRRAHAGGEESRWPAGFTTRAWCTPVLPAHQCSISVDGGLLCTPQVIVDSYCPKALRRAHAGGEESRWPAGFTTRAWCTPVLPAHQCSISVDGGLLCAPQVMVNSHCPKVLRRAHAWGEESRWPAGFTTGAWCTPVLPARQCSISVDGGLVCTTSDGEHSVLQGATKNPCRGEESIWPPEPGAQLCFLLVSAASPWMEASCVHHK</sequence>
<dbReference type="EMBL" id="JANPWB010000015">
    <property type="protein sequence ID" value="KAJ1086882.1"/>
    <property type="molecule type" value="Genomic_DNA"/>
</dbReference>
<comment type="caution">
    <text evidence="1">The sequence shown here is derived from an EMBL/GenBank/DDBJ whole genome shotgun (WGS) entry which is preliminary data.</text>
</comment>